<dbReference type="OrthoDB" id="432234at2759"/>
<dbReference type="OMA" id="DYHKENR"/>
<name>A0A2H3D3N4_ARMGA</name>
<dbReference type="AlphaFoldDB" id="A0A2H3D3N4"/>
<evidence type="ECO:0000313" key="1">
    <source>
        <dbReference type="EMBL" id="PBK86012.1"/>
    </source>
</evidence>
<keyword evidence="2" id="KW-1185">Reference proteome</keyword>
<accession>A0A2H3D3N4</accession>
<dbReference type="InterPro" id="IPR027417">
    <property type="entry name" value="P-loop_NTPase"/>
</dbReference>
<dbReference type="SUPFAM" id="SSF52540">
    <property type="entry name" value="P-loop containing nucleoside triphosphate hydrolases"/>
    <property type="match status" value="1"/>
</dbReference>
<proteinExistence type="predicted"/>
<dbReference type="InParanoid" id="A0A2H3D3N4"/>
<evidence type="ECO:0000313" key="2">
    <source>
        <dbReference type="Proteomes" id="UP000217790"/>
    </source>
</evidence>
<protein>
    <recommendedName>
        <fullName evidence="3">UvrD-like helicase C-terminal domain-containing protein</fullName>
    </recommendedName>
</protein>
<dbReference type="EMBL" id="KZ293687">
    <property type="protein sequence ID" value="PBK86012.1"/>
    <property type="molecule type" value="Genomic_DNA"/>
</dbReference>
<organism evidence="1 2">
    <name type="scientific">Armillaria gallica</name>
    <name type="common">Bulbous honey fungus</name>
    <name type="synonym">Armillaria bulbosa</name>
    <dbReference type="NCBI Taxonomy" id="47427"/>
    <lineage>
        <taxon>Eukaryota</taxon>
        <taxon>Fungi</taxon>
        <taxon>Dikarya</taxon>
        <taxon>Basidiomycota</taxon>
        <taxon>Agaricomycotina</taxon>
        <taxon>Agaricomycetes</taxon>
        <taxon>Agaricomycetidae</taxon>
        <taxon>Agaricales</taxon>
        <taxon>Marasmiineae</taxon>
        <taxon>Physalacriaceae</taxon>
        <taxon>Armillaria</taxon>
    </lineage>
</organism>
<dbReference type="Proteomes" id="UP000217790">
    <property type="component" value="Unassembled WGS sequence"/>
</dbReference>
<gene>
    <name evidence="1" type="ORF">ARMGADRAFT_941160</name>
</gene>
<reference evidence="2" key="1">
    <citation type="journal article" date="2017" name="Nat. Ecol. Evol.">
        <title>Genome expansion and lineage-specific genetic innovations in the forest pathogenic fungi Armillaria.</title>
        <authorList>
            <person name="Sipos G."/>
            <person name="Prasanna A.N."/>
            <person name="Walter M.C."/>
            <person name="O'Connor E."/>
            <person name="Balint B."/>
            <person name="Krizsan K."/>
            <person name="Kiss B."/>
            <person name="Hess J."/>
            <person name="Varga T."/>
            <person name="Slot J."/>
            <person name="Riley R."/>
            <person name="Boka B."/>
            <person name="Rigling D."/>
            <person name="Barry K."/>
            <person name="Lee J."/>
            <person name="Mihaltcheva S."/>
            <person name="LaButti K."/>
            <person name="Lipzen A."/>
            <person name="Waldron R."/>
            <person name="Moloney N.M."/>
            <person name="Sperisen C."/>
            <person name="Kredics L."/>
            <person name="Vagvoelgyi C."/>
            <person name="Patrignani A."/>
            <person name="Fitzpatrick D."/>
            <person name="Nagy I."/>
            <person name="Doyle S."/>
            <person name="Anderson J.B."/>
            <person name="Grigoriev I.V."/>
            <person name="Gueldener U."/>
            <person name="Muensterkoetter M."/>
            <person name="Nagy L.G."/>
        </authorList>
    </citation>
    <scope>NUCLEOTIDE SEQUENCE [LARGE SCALE GENOMIC DNA]</scope>
    <source>
        <strain evidence="2">Ar21-2</strain>
    </source>
</reference>
<sequence>MTAHKAQGQTLTNVIVDLDRCRGIKSPYVMVSRVKLLQGLIVLQDFKKNKIQQHQLEDYHKENR</sequence>
<evidence type="ECO:0008006" key="3">
    <source>
        <dbReference type="Google" id="ProtNLM"/>
    </source>
</evidence>